<dbReference type="Proteomes" id="UP001219934">
    <property type="component" value="Unassembled WGS sequence"/>
</dbReference>
<protein>
    <submittedName>
        <fullName evidence="1">Uncharacterized protein</fullName>
    </submittedName>
</protein>
<dbReference type="AlphaFoldDB" id="A0AAD6AHJ8"/>
<evidence type="ECO:0000313" key="1">
    <source>
        <dbReference type="EMBL" id="KAJ4925263.1"/>
    </source>
</evidence>
<gene>
    <name evidence="1" type="ORF">JOQ06_017998</name>
</gene>
<dbReference type="EMBL" id="JAPTMU010000021">
    <property type="protein sequence ID" value="KAJ4925263.1"/>
    <property type="molecule type" value="Genomic_DNA"/>
</dbReference>
<keyword evidence="2" id="KW-1185">Reference proteome</keyword>
<sequence length="170" mass="18711">MMDTLAPDLRLRNPPAYTRRGAADRALRTRGMLGGEGRQGERRRGWRQVRWRLVGCPVHCMCEAGVTHARGCSTPLWAAFGESPCQKCSSRTHRVHVAASAAQGRGGRAGWKELEGTEEEIEDCGRFSWCRQVEDAFGGLTCLTPLDAGCEERLQPLPFKGTSAGFNMGF</sequence>
<accession>A0AAD6AHJ8</accession>
<reference evidence="1" key="1">
    <citation type="submission" date="2022-11" db="EMBL/GenBank/DDBJ databases">
        <title>Chromosome-level genome of Pogonophryne albipinna.</title>
        <authorList>
            <person name="Jo E."/>
        </authorList>
    </citation>
    <scope>NUCLEOTIDE SEQUENCE</scope>
    <source>
        <strain evidence="1">SGF0006</strain>
        <tissue evidence="1">Muscle</tissue>
    </source>
</reference>
<organism evidence="1 2">
    <name type="scientific">Pogonophryne albipinna</name>
    <dbReference type="NCBI Taxonomy" id="1090488"/>
    <lineage>
        <taxon>Eukaryota</taxon>
        <taxon>Metazoa</taxon>
        <taxon>Chordata</taxon>
        <taxon>Craniata</taxon>
        <taxon>Vertebrata</taxon>
        <taxon>Euteleostomi</taxon>
        <taxon>Actinopterygii</taxon>
        <taxon>Neopterygii</taxon>
        <taxon>Teleostei</taxon>
        <taxon>Neoteleostei</taxon>
        <taxon>Acanthomorphata</taxon>
        <taxon>Eupercaria</taxon>
        <taxon>Perciformes</taxon>
        <taxon>Notothenioidei</taxon>
        <taxon>Pogonophryne</taxon>
    </lineage>
</organism>
<name>A0AAD6AHJ8_9TELE</name>
<comment type="caution">
    <text evidence="1">The sequence shown here is derived from an EMBL/GenBank/DDBJ whole genome shotgun (WGS) entry which is preliminary data.</text>
</comment>
<proteinExistence type="predicted"/>
<evidence type="ECO:0000313" key="2">
    <source>
        <dbReference type="Proteomes" id="UP001219934"/>
    </source>
</evidence>